<evidence type="ECO:0000313" key="4">
    <source>
        <dbReference type="Proteomes" id="UP000831534"/>
    </source>
</evidence>
<dbReference type="Gene3D" id="3.40.640.10">
    <property type="entry name" value="Type I PLP-dependent aspartate aminotransferase-like (Major domain)"/>
    <property type="match status" value="1"/>
</dbReference>
<reference evidence="3" key="2">
    <citation type="submission" date="2024-09" db="EMBL/GenBank/DDBJ databases">
        <authorList>
            <person name="Veyrier F.J."/>
        </authorList>
    </citation>
    <scope>NUCLEOTIDE SEQUENCE</scope>
    <source>
        <strain evidence="3">17694</strain>
    </source>
</reference>
<dbReference type="InterPro" id="IPR015421">
    <property type="entry name" value="PyrdxlP-dep_Trfase_major"/>
</dbReference>
<dbReference type="InterPro" id="IPR011340">
    <property type="entry name" value="Cys_dSase-rel"/>
</dbReference>
<dbReference type="Pfam" id="PF00266">
    <property type="entry name" value="Aminotran_5"/>
    <property type="match status" value="1"/>
</dbReference>
<dbReference type="NCBIfam" id="TIGR01976">
    <property type="entry name" value="am_tr_V_VC1184"/>
    <property type="match status" value="1"/>
</dbReference>
<reference evidence="3" key="1">
    <citation type="journal article" date="2022" name="Res Sq">
        <title>Evolution of multicellular longitudinally dividing oral cavity symbionts (Neisseriaceae).</title>
        <authorList>
            <person name="Nyongesa S."/>
            <person name="Weber P."/>
            <person name="Bernet E."/>
            <person name="Pullido F."/>
            <person name="Nieckarz M."/>
            <person name="Delaby M."/>
            <person name="Nieves C."/>
            <person name="Viehboeck T."/>
            <person name="Krause N."/>
            <person name="Rivera-Millot A."/>
            <person name="Nakamura A."/>
            <person name="Vischer N."/>
            <person name="VanNieuwenhze M."/>
            <person name="Brun Y."/>
            <person name="Cava F."/>
            <person name="Bulgheresi S."/>
            <person name="Veyrier F."/>
        </authorList>
    </citation>
    <scope>NUCLEOTIDE SEQUENCE</scope>
    <source>
        <strain evidence="3">17694</strain>
    </source>
</reference>
<accession>A0A8T9MWD5</accession>
<sequence length="416" mass="45142">MDYPIDAVRRRFPALHHADGKGQLPVLFDGPGGSQVPQSVLDAMVGYLGRYNSNFGGFADAGVRTGRLVSDARQAAADWLGCAADEVFFGLNATSLMFNVSRAVAQTWRAGDNIVLSSLDHFSHVSSWQRAAEERGVAVRMLPLNADGSDLDYSALPDLLDGNTRLLAFAAASNVSGTVADTARLVAAARSVGAWVSVDAVHAAVHGLPDAAAWDCDFLFASAYKLGGPHLGICFGKRAHLHALRPYKVAPASEAVPNRWEQGTQSFEAQAGFIAMIDYWAALAEDGAGDRRSRLRRSYAQVRRYEQGISRAVLDGFRQRPFVRLYGLDSEHGRTPTFAFNIVRPNGGIVCPQQIAAWFGERNVAVGSGNFYAWDVVSHLGVAETGLLRIGCMHYTTHDEIACFFALLDEWVQTHL</sequence>
<feature type="domain" description="Aminotransferase class V" evidence="2">
    <location>
        <begin position="26"/>
        <end position="402"/>
    </location>
</feature>
<dbReference type="Proteomes" id="UP000831534">
    <property type="component" value="Chromosome"/>
</dbReference>
<proteinExistence type="predicted"/>
<dbReference type="AlphaFoldDB" id="A0A8T9MWD5"/>
<dbReference type="SUPFAM" id="SSF53383">
    <property type="entry name" value="PLP-dependent transferases"/>
    <property type="match status" value="1"/>
</dbReference>
<gene>
    <name evidence="3" type="ORF">LVJ77_02450</name>
</gene>
<dbReference type="PANTHER" id="PTHR43586">
    <property type="entry name" value="CYSTEINE DESULFURASE"/>
    <property type="match status" value="1"/>
</dbReference>
<dbReference type="InterPro" id="IPR015424">
    <property type="entry name" value="PyrdxlP-dep_Trfase"/>
</dbReference>
<dbReference type="PANTHER" id="PTHR43586:SF21">
    <property type="entry name" value="PYRIDOXAL PHOSPHATE (PLP)-DEPENDENT ASPARTATE AMINOTRANSFERASE SUPERFAMILY"/>
    <property type="match status" value="1"/>
</dbReference>
<keyword evidence="1" id="KW-0663">Pyridoxal phosphate</keyword>
<protein>
    <submittedName>
        <fullName evidence="3">Cysteine desulfurase-like protein</fullName>
    </submittedName>
</protein>
<dbReference type="Gene3D" id="3.90.1150.10">
    <property type="entry name" value="Aspartate Aminotransferase, domain 1"/>
    <property type="match status" value="1"/>
</dbReference>
<dbReference type="KEGG" id="ckh:LVJ77_02450"/>
<name>A0A8T9MWD5_9NEIS</name>
<evidence type="ECO:0000259" key="2">
    <source>
        <dbReference type="Pfam" id="PF00266"/>
    </source>
</evidence>
<keyword evidence="4" id="KW-1185">Reference proteome</keyword>
<dbReference type="InterPro" id="IPR015422">
    <property type="entry name" value="PyrdxlP-dep_Trfase_small"/>
</dbReference>
<dbReference type="EMBL" id="CP091521">
    <property type="protein sequence ID" value="UOP05145.2"/>
    <property type="molecule type" value="Genomic_DNA"/>
</dbReference>
<organism evidence="3 4">
    <name type="scientific">Conchiformibius kuhniae</name>
    <dbReference type="NCBI Taxonomy" id="211502"/>
    <lineage>
        <taxon>Bacteria</taxon>
        <taxon>Pseudomonadati</taxon>
        <taxon>Pseudomonadota</taxon>
        <taxon>Betaproteobacteria</taxon>
        <taxon>Neisseriales</taxon>
        <taxon>Neisseriaceae</taxon>
        <taxon>Conchiformibius</taxon>
    </lineage>
</organism>
<dbReference type="RefSeq" id="WP_027008768.1">
    <property type="nucleotide sequence ID" value="NZ_CP091521.1"/>
</dbReference>
<evidence type="ECO:0000313" key="3">
    <source>
        <dbReference type="EMBL" id="UOP05145.2"/>
    </source>
</evidence>
<dbReference type="InterPro" id="IPR000192">
    <property type="entry name" value="Aminotrans_V_dom"/>
</dbReference>
<evidence type="ECO:0000256" key="1">
    <source>
        <dbReference type="ARBA" id="ARBA00022898"/>
    </source>
</evidence>